<name>A0ACA9Q627_9GLOM</name>
<accession>A0ACA9Q627</accession>
<gene>
    <name evidence="1" type="ORF">ACOLOM_LOCUS11970</name>
</gene>
<organism evidence="1 2">
    <name type="scientific">Acaulospora colombiana</name>
    <dbReference type="NCBI Taxonomy" id="27376"/>
    <lineage>
        <taxon>Eukaryota</taxon>
        <taxon>Fungi</taxon>
        <taxon>Fungi incertae sedis</taxon>
        <taxon>Mucoromycota</taxon>
        <taxon>Glomeromycotina</taxon>
        <taxon>Glomeromycetes</taxon>
        <taxon>Diversisporales</taxon>
        <taxon>Acaulosporaceae</taxon>
        <taxon>Acaulospora</taxon>
    </lineage>
</organism>
<feature type="non-terminal residue" evidence="1">
    <location>
        <position position="87"/>
    </location>
</feature>
<evidence type="ECO:0000313" key="1">
    <source>
        <dbReference type="EMBL" id="CAG8737170.1"/>
    </source>
</evidence>
<keyword evidence="2" id="KW-1185">Reference proteome</keyword>
<reference evidence="1" key="1">
    <citation type="submission" date="2021-06" db="EMBL/GenBank/DDBJ databases">
        <authorList>
            <person name="Kallberg Y."/>
            <person name="Tangrot J."/>
            <person name="Rosling A."/>
        </authorList>
    </citation>
    <scope>NUCLEOTIDE SEQUENCE</scope>
    <source>
        <strain evidence="1">CL356</strain>
    </source>
</reference>
<dbReference type="Proteomes" id="UP000789525">
    <property type="component" value="Unassembled WGS sequence"/>
</dbReference>
<sequence>WTDHPTLPDWYAICASDLPSTESSYLPGSSDNEGRTAVLLYGEEYGTSRTGAQSTLSPNLYGIKPRTVHRPVFTELSLHSSYSEELP</sequence>
<proteinExistence type="predicted"/>
<protein>
    <submittedName>
        <fullName evidence="1">10567_t:CDS:1</fullName>
    </submittedName>
</protein>
<evidence type="ECO:0000313" key="2">
    <source>
        <dbReference type="Proteomes" id="UP000789525"/>
    </source>
</evidence>
<dbReference type="EMBL" id="CAJVPT010045955">
    <property type="protein sequence ID" value="CAG8737170.1"/>
    <property type="molecule type" value="Genomic_DNA"/>
</dbReference>
<comment type="caution">
    <text evidence="1">The sequence shown here is derived from an EMBL/GenBank/DDBJ whole genome shotgun (WGS) entry which is preliminary data.</text>
</comment>
<feature type="non-terminal residue" evidence="1">
    <location>
        <position position="1"/>
    </location>
</feature>